<accession>X0SB47</accession>
<organism evidence="1">
    <name type="scientific">marine sediment metagenome</name>
    <dbReference type="NCBI Taxonomy" id="412755"/>
    <lineage>
        <taxon>unclassified sequences</taxon>
        <taxon>metagenomes</taxon>
        <taxon>ecological metagenomes</taxon>
    </lineage>
</organism>
<feature type="non-terminal residue" evidence="1">
    <location>
        <position position="1"/>
    </location>
</feature>
<evidence type="ECO:0000313" key="1">
    <source>
        <dbReference type="EMBL" id="GAF78244.1"/>
    </source>
</evidence>
<proteinExistence type="predicted"/>
<reference evidence="1" key="1">
    <citation type="journal article" date="2014" name="Front. Microbiol.">
        <title>High frequency of phylogenetically diverse reductive dehalogenase-homologous genes in deep subseafloor sedimentary metagenomes.</title>
        <authorList>
            <person name="Kawai M."/>
            <person name="Futagami T."/>
            <person name="Toyoda A."/>
            <person name="Takaki Y."/>
            <person name="Nishi S."/>
            <person name="Hori S."/>
            <person name="Arai W."/>
            <person name="Tsubouchi T."/>
            <person name="Morono Y."/>
            <person name="Uchiyama I."/>
            <person name="Ito T."/>
            <person name="Fujiyama A."/>
            <person name="Inagaki F."/>
            <person name="Takami H."/>
        </authorList>
    </citation>
    <scope>NUCLEOTIDE SEQUENCE</scope>
    <source>
        <strain evidence="1">Expedition CK06-06</strain>
    </source>
</reference>
<dbReference type="AlphaFoldDB" id="X0SB47"/>
<gene>
    <name evidence="1" type="ORF">S01H1_06058</name>
</gene>
<name>X0SB47_9ZZZZ</name>
<dbReference type="EMBL" id="BARS01003144">
    <property type="protein sequence ID" value="GAF78244.1"/>
    <property type="molecule type" value="Genomic_DNA"/>
</dbReference>
<sequence>GANRPIGVFICVSVRMFLYVLAMPTDPFYNTINQFLNQNWEGRTDRMKRINSTVGTLRQFCSDLPFWNIVKL</sequence>
<protein>
    <submittedName>
        <fullName evidence="1">Uncharacterized protein</fullName>
    </submittedName>
</protein>
<comment type="caution">
    <text evidence="1">The sequence shown here is derived from an EMBL/GenBank/DDBJ whole genome shotgun (WGS) entry which is preliminary data.</text>
</comment>